<feature type="compositionally biased region" description="Low complexity" evidence="2">
    <location>
        <begin position="626"/>
        <end position="640"/>
    </location>
</feature>
<feature type="region of interest" description="Disordered" evidence="2">
    <location>
        <begin position="1003"/>
        <end position="1040"/>
    </location>
</feature>
<reference evidence="3 4" key="1">
    <citation type="submission" date="2023-10" db="EMBL/GenBank/DDBJ databases">
        <authorList>
            <person name="Maclean D."/>
            <person name="Macfadyen A."/>
        </authorList>
    </citation>
    <scope>NUCLEOTIDE SEQUENCE [LARGE SCALE GENOMIC DNA]</scope>
</reference>
<evidence type="ECO:0000313" key="3">
    <source>
        <dbReference type="EMBL" id="CAK0739910.1"/>
    </source>
</evidence>
<feature type="compositionally biased region" description="Basic and acidic residues" evidence="2">
    <location>
        <begin position="1112"/>
        <end position="1125"/>
    </location>
</feature>
<proteinExistence type="predicted"/>
<comment type="caution">
    <text evidence="3">The sequence shown here is derived from an EMBL/GenBank/DDBJ whole genome shotgun (WGS) entry which is preliminary data.</text>
</comment>
<keyword evidence="1" id="KW-0175">Coiled coil</keyword>
<evidence type="ECO:0000313" key="4">
    <source>
        <dbReference type="Proteomes" id="UP001314263"/>
    </source>
</evidence>
<name>A0AAV1HVU9_9CHLO</name>
<feature type="region of interest" description="Disordered" evidence="2">
    <location>
        <begin position="184"/>
        <end position="223"/>
    </location>
</feature>
<gene>
    <name evidence="3" type="ORF">CVIRNUC_001208</name>
</gene>
<dbReference type="Proteomes" id="UP001314263">
    <property type="component" value="Unassembled WGS sequence"/>
</dbReference>
<protein>
    <submittedName>
        <fullName evidence="3">Uncharacterized protein</fullName>
    </submittedName>
</protein>
<keyword evidence="4" id="KW-1185">Reference proteome</keyword>
<evidence type="ECO:0000256" key="1">
    <source>
        <dbReference type="SAM" id="Coils"/>
    </source>
</evidence>
<feature type="region of interest" description="Disordered" evidence="2">
    <location>
        <begin position="828"/>
        <end position="891"/>
    </location>
</feature>
<feature type="region of interest" description="Disordered" evidence="2">
    <location>
        <begin position="712"/>
        <end position="740"/>
    </location>
</feature>
<feature type="coiled-coil region" evidence="1">
    <location>
        <begin position="55"/>
        <end position="82"/>
    </location>
</feature>
<evidence type="ECO:0000256" key="2">
    <source>
        <dbReference type="SAM" id="MobiDB-lite"/>
    </source>
</evidence>
<organism evidence="3 4">
    <name type="scientific">Coccomyxa viridis</name>
    <dbReference type="NCBI Taxonomy" id="1274662"/>
    <lineage>
        <taxon>Eukaryota</taxon>
        <taxon>Viridiplantae</taxon>
        <taxon>Chlorophyta</taxon>
        <taxon>core chlorophytes</taxon>
        <taxon>Trebouxiophyceae</taxon>
        <taxon>Trebouxiophyceae incertae sedis</taxon>
        <taxon>Coccomyxaceae</taxon>
        <taxon>Coccomyxa</taxon>
    </lineage>
</organism>
<accession>A0AAV1HVU9</accession>
<feature type="compositionally biased region" description="Low complexity" evidence="2">
    <location>
        <begin position="849"/>
        <end position="880"/>
    </location>
</feature>
<dbReference type="EMBL" id="CAUYUE010000002">
    <property type="protein sequence ID" value="CAK0739910.1"/>
    <property type="molecule type" value="Genomic_DNA"/>
</dbReference>
<feature type="compositionally biased region" description="Low complexity" evidence="2">
    <location>
        <begin position="649"/>
        <end position="677"/>
    </location>
</feature>
<feature type="region of interest" description="Disordered" evidence="2">
    <location>
        <begin position="606"/>
        <end position="693"/>
    </location>
</feature>
<dbReference type="AlphaFoldDB" id="A0AAV1HVU9"/>
<feature type="region of interest" description="Disordered" evidence="2">
    <location>
        <begin position="1097"/>
        <end position="1152"/>
    </location>
</feature>
<sequence length="1233" mass="134928">MQRWAAHDCPRCLKCWSNLNCRKGLACHHQALLSARRYRQSESQRTVVRAQSDSREEAESLSEEIQRRQRIIKEQLAELKQITARLSPEERQILLQAVEQKDDEASNNSEQGDDQGYPESIKALLAAAGVLDAVPFSPDPVFSGGSGEVPVPKPLSYDWGEADFQDDGQDLSQEEWEDFFQTQLQGSGQGPADGAEAWTEEDSDPDGSFSGMPESFGDDFSRPGDDIDCEIGEGVEEFLRLLEEGRPLPEDPRQAGRPKESSRSFLARMGRLRARYNAQFLKRKDWQISPEEVKQLDAQWEQVALRSDMPATMDDIQEVTPAPDIPPELERQFKRMEWLVYRLRRAYLDGIPSQPVQALASAGLLAEHIVHRDAVMECKGLPAVMEYAIRADWTHGNVELCQIWGHMSEHRPTPEWYVMVDSWLNIPYPNWYVRYVKVHFQAALAPDAFMGAFSQEAMGTEDAELAQVLDIYRERADQIRGRPRNRKERKQLESPQLMRDAYVGRPFTNQQRMRHGTLPVLEKNADVTIDAMDVHGSPEDVLKDPFADTRAMDFVSDPAMRRSRFAGVAEDPYGSGRHLLLPLFRRMQYEGSRLALRSVAGLRFRGKGAQQPGSHTAVRESAVGRPSSSPSTAEASPSLSGSGADMRPGADTAAAEESAATVGSSSASPDPETSSEAGRADKGRHSIGIKDALQGSRGMVRAWAAGRLSLEYPPAEGSSDQEMQHHADNAAPPQQHVSLQGASSSELLQMIVATLQQVKPGTFLASRLPEGLDAAVVEELAVRQSAGDGRAAKALAALRCWGVFPGRERLKPALPRPWQQELAAAAGRPFDPQAPSHSAEPPLVPWLHGSGATAAPAGAREASAAGISSSTGSSGPAYSSGRDKDPGGGMVDSIHVDKMASVRLSRAFWWRRRARRKRWLSRLQEAMQALPPLKDLDAALLPMTPSSAQDGHMELRPVAAVVEAASSFAAAADSRRSSDQTFQLLAYAPAKSASAIRSKAQAADAADTSGVASSKRQPGNCMEGGNRSLGGISTAKQADGASQPFVQAKPIQSHDSSRRLAFQSGSDFASGSSTAAKQRQGIPDLTRLMCSAESGSEYDFRKGSTPVMQGRGDSDSRDSLHERQTEMGVNEGDPEAPEAAKRPVGTAWRDGSHMTIPMTTMYELNPATGQVDRITSHWNGYITHGLGGTQQEAWDIYVRQTRLHELMGKPGFSLRFIRTEYSGAIDPDTALDW</sequence>